<dbReference type="SUPFAM" id="SSF56322">
    <property type="entry name" value="ADC synthase"/>
    <property type="match status" value="1"/>
</dbReference>
<evidence type="ECO:0000313" key="2">
    <source>
        <dbReference type="EMBL" id="QQD16626.1"/>
    </source>
</evidence>
<dbReference type="NCBIfam" id="TIGR00553">
    <property type="entry name" value="pabB"/>
    <property type="match status" value="1"/>
</dbReference>
<dbReference type="AlphaFoldDB" id="A0A7T4UNJ8"/>
<organism evidence="2 3">
    <name type="scientific">Spongiibacter nanhainus</name>
    <dbReference type="NCBI Taxonomy" id="2794344"/>
    <lineage>
        <taxon>Bacteria</taxon>
        <taxon>Pseudomonadati</taxon>
        <taxon>Pseudomonadota</taxon>
        <taxon>Gammaproteobacteria</taxon>
        <taxon>Cellvibrionales</taxon>
        <taxon>Spongiibacteraceae</taxon>
        <taxon>Spongiibacter</taxon>
    </lineage>
</organism>
<dbReference type="InterPro" id="IPR019999">
    <property type="entry name" value="Anth_synth_I-like"/>
</dbReference>
<sequence length="352" mass="38548">MLGYELGETLSLGRAANCDSTPLFIGIYDWALIIDHHTKSAELVRQPGCRSAYAQQIAASAAPEPSLLPPRPNFALTSSPHASLDRADYRRAFNRLQDYIQAGDCYQVNLTRQFAASYKGDPVHAYLSLRQVAAAPYSVFFDLGTVQLLSLSPERFISVSSQGEIRTEPIKGTARRDPDPIQDQALATALQQSAKNQAENVMIVDLLRNDLSKSCKPGSITANPLMALQSFNTVHHLVSTITGQLRPEVTPLTALLDCFPGGSITGAPKRRAMEIIAELEPHRRDLYCGSVFYLSANGRLDSNITIRSFVCRDGDIRTWAGGGIVSDSDADEEFRETQDKIGKLLDSLQAPH</sequence>
<dbReference type="GO" id="GO:0009396">
    <property type="term" value="P:folic acid-containing compound biosynthetic process"/>
    <property type="evidence" value="ECO:0007669"/>
    <property type="project" value="InterPro"/>
</dbReference>
<dbReference type="Pfam" id="PF00425">
    <property type="entry name" value="Chorismate_bind"/>
    <property type="match status" value="1"/>
</dbReference>
<dbReference type="EMBL" id="CP066167">
    <property type="protein sequence ID" value="QQD16626.1"/>
    <property type="molecule type" value="Genomic_DNA"/>
</dbReference>
<dbReference type="InterPro" id="IPR005801">
    <property type="entry name" value="ADC_synthase"/>
</dbReference>
<keyword evidence="2" id="KW-0032">Aminotransferase</keyword>
<dbReference type="PANTHER" id="PTHR11236:SF50">
    <property type="entry name" value="AMINODEOXYCHORISMATE SYNTHASE COMPONENT 1"/>
    <property type="match status" value="1"/>
</dbReference>
<feature type="domain" description="Chorismate-utilising enzyme C-terminal" evidence="1">
    <location>
        <begin position="86"/>
        <end position="340"/>
    </location>
</feature>
<dbReference type="Gene3D" id="3.60.120.10">
    <property type="entry name" value="Anthranilate synthase"/>
    <property type="match status" value="1"/>
</dbReference>
<accession>A0A7T4UNJ8</accession>
<dbReference type="PRINTS" id="PR00095">
    <property type="entry name" value="ANTSNTHASEI"/>
</dbReference>
<dbReference type="Proteomes" id="UP000596063">
    <property type="component" value="Chromosome"/>
</dbReference>
<evidence type="ECO:0000259" key="1">
    <source>
        <dbReference type="Pfam" id="PF00425"/>
    </source>
</evidence>
<dbReference type="InterPro" id="IPR005802">
    <property type="entry name" value="ADC_synth_comp_1"/>
</dbReference>
<dbReference type="PANTHER" id="PTHR11236">
    <property type="entry name" value="AMINOBENZOATE/ANTHRANILATE SYNTHASE"/>
    <property type="match status" value="1"/>
</dbReference>
<gene>
    <name evidence="2" type="primary">pabB</name>
    <name evidence="2" type="ORF">I6N98_09425</name>
</gene>
<dbReference type="GO" id="GO:0000162">
    <property type="term" value="P:L-tryptophan biosynthetic process"/>
    <property type="evidence" value="ECO:0007669"/>
    <property type="project" value="TreeGrafter"/>
</dbReference>
<dbReference type="GO" id="GO:0046820">
    <property type="term" value="F:4-amino-4-deoxychorismate synthase activity"/>
    <property type="evidence" value="ECO:0007669"/>
    <property type="project" value="UniProtKB-EC"/>
</dbReference>
<keyword evidence="2" id="KW-0808">Transferase</keyword>
<proteinExistence type="predicted"/>
<dbReference type="InterPro" id="IPR015890">
    <property type="entry name" value="Chorismate_C"/>
</dbReference>
<reference evidence="2 3" key="1">
    <citation type="submission" date="2020-12" db="EMBL/GenBank/DDBJ databases">
        <authorList>
            <person name="Shan Y."/>
        </authorList>
    </citation>
    <scope>NUCLEOTIDE SEQUENCE [LARGE SCALE GENOMIC DNA]</scope>
    <source>
        <strain evidence="3">csc3.9</strain>
    </source>
</reference>
<dbReference type="EC" id="2.6.1.85" evidence="2"/>
<protein>
    <submittedName>
        <fullName evidence="2">Aminodeoxychorismate synthase component I</fullName>
        <ecNumber evidence="2">2.6.1.85</ecNumber>
    </submittedName>
</protein>
<dbReference type="KEGG" id="snan:I6N98_09425"/>
<evidence type="ECO:0000313" key="3">
    <source>
        <dbReference type="Proteomes" id="UP000596063"/>
    </source>
</evidence>
<name>A0A7T4UNJ8_9GAMM</name>
<keyword evidence="3" id="KW-1185">Reference proteome</keyword>